<dbReference type="InterPro" id="IPR032675">
    <property type="entry name" value="LRR_dom_sf"/>
</dbReference>
<feature type="domain" description="Disease resistance protein At4g27190-like leucine-rich repeats" evidence="3">
    <location>
        <begin position="432"/>
        <end position="511"/>
    </location>
</feature>
<dbReference type="EMBL" id="AWWV01010993">
    <property type="protein sequence ID" value="OMO75666.1"/>
    <property type="molecule type" value="Genomic_DNA"/>
</dbReference>
<dbReference type="SUPFAM" id="SSF52047">
    <property type="entry name" value="RNI-like"/>
    <property type="match status" value="1"/>
</dbReference>
<evidence type="ECO:0000259" key="3">
    <source>
        <dbReference type="Pfam" id="PF23247"/>
    </source>
</evidence>
<dbReference type="Pfam" id="PF23247">
    <property type="entry name" value="LRR_RPS2"/>
    <property type="match status" value="2"/>
</dbReference>
<evidence type="ECO:0000313" key="5">
    <source>
        <dbReference type="Proteomes" id="UP000188268"/>
    </source>
</evidence>
<evidence type="ECO:0000313" key="4">
    <source>
        <dbReference type="EMBL" id="OMO75666.1"/>
    </source>
</evidence>
<reference evidence="4 5" key="1">
    <citation type="submission" date="2013-09" db="EMBL/GenBank/DDBJ databases">
        <title>Corchorus capsularis genome sequencing.</title>
        <authorList>
            <person name="Alam M."/>
            <person name="Haque M.S."/>
            <person name="Islam M.S."/>
            <person name="Emdad E.M."/>
            <person name="Islam M.M."/>
            <person name="Ahmed B."/>
            <person name="Halim A."/>
            <person name="Hossen Q.M.M."/>
            <person name="Hossain M.Z."/>
            <person name="Ahmed R."/>
            <person name="Khan M.M."/>
            <person name="Islam R."/>
            <person name="Rashid M.M."/>
            <person name="Khan S.A."/>
            <person name="Rahman M.S."/>
            <person name="Alam M."/>
        </authorList>
    </citation>
    <scope>NUCLEOTIDE SEQUENCE [LARGE SCALE GENOMIC DNA]</scope>
    <source>
        <strain evidence="5">cv. CVL-1</strain>
        <tissue evidence="4">Whole seedling</tissue>
    </source>
</reference>
<feature type="domain" description="Disease resistance protein At4g27190-like leucine-rich repeats" evidence="3">
    <location>
        <begin position="293"/>
        <end position="418"/>
    </location>
</feature>
<feature type="compositionally biased region" description="Basic and acidic residues" evidence="2">
    <location>
        <begin position="540"/>
        <end position="555"/>
    </location>
</feature>
<protein>
    <submittedName>
        <fullName evidence="4">Putative Disease resistance protein RPS2</fullName>
    </submittedName>
</protein>
<dbReference type="OMA" id="HISTCEE"/>
<dbReference type="STRING" id="210143.A0A1R3HZ96"/>
<keyword evidence="5" id="KW-1185">Reference proteome</keyword>
<dbReference type="Gene3D" id="3.80.10.10">
    <property type="entry name" value="Ribonuclease Inhibitor"/>
    <property type="match status" value="3"/>
</dbReference>
<dbReference type="SUPFAM" id="SSF52058">
    <property type="entry name" value="L domain-like"/>
    <property type="match status" value="1"/>
</dbReference>
<dbReference type="AlphaFoldDB" id="A0A1R3HZ96"/>
<proteinExistence type="predicted"/>
<sequence>DSLNIPSAFFERMNALRVLLLQNVIFSLDALQFLPDLRTLRLHRCKLMIKNISSLGHEKKLNKLEILQLYGTIDELPEELVELCTSLKSLNFDSYRSRCKISPNLVSRLSLLQELYVPNGGNNVNILELKSLPRLTALTLPIGTNVEYLEESFAFPKLQRYSISVNDDLDLLNLRLRSLRIRDFSYSLRAFKELFCNMEMLVLTNVEKLRSLEDLECLVDTTVTPNGFLQEMKVLRFERCRQLQWVYQVKERRYEYDETRLFPELLRSLELYSLPELWSIWKEPVVSQDATISSCLQSLKFVRISDCHKLKSIFSGCPVYSLLHLQDLRIYKCEGLEQVFDFAKEMTSSLEAPAPTVSKLKLSSLPELKCIWRPTHNVNLQSLTHMRIHKCDKLSYLFWPSLAQTLAHLEELKIETCESLEHLIKEEQRDETVSNMQQRLPLCWPKLKTLEISGCKSLKYVFPVTLAQGLPHLESAEIIDCPKLMQVFDMAKEREEEDTVLPRLLVLKLKSCPLLTRFPIRQGIPLQVHLEDVSLSASKPDNDQKKTLSSEDEQQHPSLSLSPEDGERTALSSKNEDRRRGEATLILSLNFNFNAAEDKYYFVNLNLEFECFKL</sequence>
<dbReference type="Proteomes" id="UP000188268">
    <property type="component" value="Unassembled WGS sequence"/>
</dbReference>
<feature type="non-terminal residue" evidence="4">
    <location>
        <position position="1"/>
    </location>
</feature>
<comment type="caution">
    <text evidence="4">The sequence shown here is derived from an EMBL/GenBank/DDBJ whole genome shotgun (WGS) entry which is preliminary data.</text>
</comment>
<dbReference type="OrthoDB" id="1002270at2759"/>
<name>A0A1R3HZ96_COCAP</name>
<organism evidence="4 5">
    <name type="scientific">Corchorus capsularis</name>
    <name type="common">Jute</name>
    <dbReference type="NCBI Taxonomy" id="210143"/>
    <lineage>
        <taxon>Eukaryota</taxon>
        <taxon>Viridiplantae</taxon>
        <taxon>Streptophyta</taxon>
        <taxon>Embryophyta</taxon>
        <taxon>Tracheophyta</taxon>
        <taxon>Spermatophyta</taxon>
        <taxon>Magnoliopsida</taxon>
        <taxon>eudicotyledons</taxon>
        <taxon>Gunneridae</taxon>
        <taxon>Pentapetalae</taxon>
        <taxon>rosids</taxon>
        <taxon>malvids</taxon>
        <taxon>Malvales</taxon>
        <taxon>Malvaceae</taxon>
        <taxon>Grewioideae</taxon>
        <taxon>Apeibeae</taxon>
        <taxon>Corchorus</taxon>
    </lineage>
</organism>
<gene>
    <name evidence="4" type="ORF">CCACVL1_16089</name>
</gene>
<dbReference type="PANTHER" id="PTHR33463:SF117">
    <property type="entry name" value="CC-NBS-LRR RESISTANCE PROTEIN"/>
    <property type="match status" value="1"/>
</dbReference>
<evidence type="ECO:0000256" key="2">
    <source>
        <dbReference type="SAM" id="MobiDB-lite"/>
    </source>
</evidence>
<dbReference type="Gramene" id="OMO75666">
    <property type="protein sequence ID" value="OMO75666"/>
    <property type="gene ID" value="CCACVL1_16089"/>
</dbReference>
<evidence type="ECO:0000256" key="1">
    <source>
        <dbReference type="ARBA" id="ARBA00022821"/>
    </source>
</evidence>
<feature type="region of interest" description="Disordered" evidence="2">
    <location>
        <begin position="535"/>
        <end position="576"/>
    </location>
</feature>
<dbReference type="PANTHER" id="PTHR33463">
    <property type="entry name" value="NB-ARC DOMAIN-CONTAINING PROTEIN-RELATED"/>
    <property type="match status" value="1"/>
</dbReference>
<dbReference type="InterPro" id="IPR057135">
    <property type="entry name" value="At4g27190-like_LRR"/>
</dbReference>
<dbReference type="InterPro" id="IPR050905">
    <property type="entry name" value="Plant_NBS-LRR"/>
</dbReference>
<accession>A0A1R3HZ96</accession>
<keyword evidence="1" id="KW-0611">Plant defense</keyword>